<proteinExistence type="predicted"/>
<comment type="caution">
    <text evidence="2">The sequence shown here is derived from an EMBL/GenBank/DDBJ whole genome shotgun (WGS) entry which is preliminary data.</text>
</comment>
<protein>
    <recommendedName>
        <fullName evidence="4">ABC superfamily ATP binding cassette transporter, membrane protein</fullName>
    </recommendedName>
</protein>
<evidence type="ECO:0000256" key="1">
    <source>
        <dbReference type="SAM" id="Phobius"/>
    </source>
</evidence>
<dbReference type="PATRIC" id="fig|1423766.4.peg.1488"/>
<evidence type="ECO:0000313" key="3">
    <source>
        <dbReference type="Proteomes" id="UP000051439"/>
    </source>
</evidence>
<feature type="transmembrane region" description="Helical" evidence="1">
    <location>
        <begin position="52"/>
        <end position="72"/>
    </location>
</feature>
<evidence type="ECO:0000313" key="2">
    <source>
        <dbReference type="EMBL" id="KRL20495.1"/>
    </source>
</evidence>
<dbReference type="InterPro" id="IPR017195">
    <property type="entry name" value="ABC_thiamin-permease_prd"/>
</dbReference>
<feature type="transmembrane region" description="Helical" evidence="1">
    <location>
        <begin position="157"/>
        <end position="180"/>
    </location>
</feature>
<keyword evidence="1" id="KW-0472">Membrane</keyword>
<dbReference type="Proteomes" id="UP000051439">
    <property type="component" value="Unassembled WGS sequence"/>
</dbReference>
<evidence type="ECO:0008006" key="4">
    <source>
        <dbReference type="Google" id="ProtNLM"/>
    </source>
</evidence>
<dbReference type="PIRSF" id="PIRSF037394">
    <property type="entry name" value="ABC_thiamine-permease_YkoE_prd"/>
    <property type="match status" value="1"/>
</dbReference>
<keyword evidence="1" id="KW-0812">Transmembrane</keyword>
<feature type="transmembrane region" description="Helical" evidence="1">
    <location>
        <begin position="12"/>
        <end position="32"/>
    </location>
</feature>
<dbReference type="EMBL" id="AZEB01000025">
    <property type="protein sequence ID" value="KRL20495.1"/>
    <property type="molecule type" value="Genomic_DNA"/>
</dbReference>
<gene>
    <name evidence="2" type="ORF">FC98_GL001436</name>
</gene>
<organism evidence="2 3">
    <name type="scientific">Lentilactobacillus kisonensis DSM 19906 = JCM 15041</name>
    <dbReference type="NCBI Taxonomy" id="1423766"/>
    <lineage>
        <taxon>Bacteria</taxon>
        <taxon>Bacillati</taxon>
        <taxon>Bacillota</taxon>
        <taxon>Bacilli</taxon>
        <taxon>Lactobacillales</taxon>
        <taxon>Lactobacillaceae</taxon>
        <taxon>Lentilactobacillus</taxon>
    </lineage>
</organism>
<dbReference type="Pfam" id="PF09819">
    <property type="entry name" value="ABC_cobalt"/>
    <property type="match status" value="1"/>
</dbReference>
<keyword evidence="1" id="KW-1133">Transmembrane helix</keyword>
<feature type="transmembrane region" description="Helical" evidence="1">
    <location>
        <begin position="84"/>
        <end position="103"/>
    </location>
</feature>
<feature type="transmembrane region" description="Helical" evidence="1">
    <location>
        <begin position="123"/>
        <end position="145"/>
    </location>
</feature>
<accession>A0A0R1NJP5</accession>
<reference evidence="2 3" key="1">
    <citation type="journal article" date="2015" name="Genome Announc.">
        <title>Expanding the biotechnology potential of lactobacilli through comparative genomics of 213 strains and associated genera.</title>
        <authorList>
            <person name="Sun Z."/>
            <person name="Harris H.M."/>
            <person name="McCann A."/>
            <person name="Guo C."/>
            <person name="Argimon S."/>
            <person name="Zhang W."/>
            <person name="Yang X."/>
            <person name="Jeffery I.B."/>
            <person name="Cooney J.C."/>
            <person name="Kagawa T.F."/>
            <person name="Liu W."/>
            <person name="Song Y."/>
            <person name="Salvetti E."/>
            <person name="Wrobel A."/>
            <person name="Rasinkangas P."/>
            <person name="Parkhill J."/>
            <person name="Rea M.C."/>
            <person name="O'Sullivan O."/>
            <person name="Ritari J."/>
            <person name="Douillard F.P."/>
            <person name="Paul Ross R."/>
            <person name="Yang R."/>
            <person name="Briner A.E."/>
            <person name="Felis G.E."/>
            <person name="de Vos W.M."/>
            <person name="Barrangou R."/>
            <person name="Klaenhammer T.R."/>
            <person name="Caufield P.W."/>
            <person name="Cui Y."/>
            <person name="Zhang H."/>
            <person name="O'Toole P.W."/>
        </authorList>
    </citation>
    <scope>NUCLEOTIDE SEQUENCE [LARGE SCALE GENOMIC DNA]</scope>
    <source>
        <strain evidence="2 3">DSM 19906</strain>
    </source>
</reference>
<dbReference type="AlphaFoldDB" id="A0A0R1NJP5"/>
<sequence>MAMNIRSPHWDVRQIITVTLIGIVCGAIYFYGVDTLYNVTKIALTPTGLNPFVDGMYSGLWYISAPLCLYFVPTVGAGIIGETLAAVVEMFFGAQWGIMTVVVGFLQGVGNELGFFPHGYQKFSWTSCLVGAFGANLLGFGYSFVTSGYSHYSIGMIMALFAISTVSSLVFDGVLVKLITLNFDRVFEKMQLNNVDKSSK</sequence>
<name>A0A0R1NJP5_9LACO</name>
<keyword evidence="3" id="KW-1185">Reference proteome</keyword>